<name>A0A0C2BPB6_9BURK</name>
<sequence>MKLMKYFFALLTATLVAGCGGSNDEPISTVSQAGATPAAGAPLTLDKVAGTGGFNALLAAAAKADLGGALADPNARLTVLAPTDDAFNRFAAQLGFASASAMVEALPAATLKSILTYHVLPERKQASDLRATPVEPTLFAFEGNPSALAFDSSQSGVTISDAAMTSAKVTATDIAASNGVIHVIDKVLVPPGVLNLVQMAQVNPQLSSLVDAVVAADLQGVLSGPGPFTVFAPTNEAFSQAPAGLSKQQLATVLTYHALDKQVLASQIPFGTPVKTLASQTIAINAGNPPTISDTTAAAARIVATDIRASNGVAHVIDKVLIPAL</sequence>
<organism evidence="3 4">
    <name type="scientific">Noviherbaspirillum autotrophicum</name>
    <dbReference type="NCBI Taxonomy" id="709839"/>
    <lineage>
        <taxon>Bacteria</taxon>
        <taxon>Pseudomonadati</taxon>
        <taxon>Pseudomonadota</taxon>
        <taxon>Betaproteobacteria</taxon>
        <taxon>Burkholderiales</taxon>
        <taxon>Oxalobacteraceae</taxon>
        <taxon>Noviherbaspirillum</taxon>
    </lineage>
</organism>
<comment type="caution">
    <text evidence="3">The sequence shown here is derived from an EMBL/GenBank/DDBJ whole genome shotgun (WGS) entry which is preliminary data.</text>
</comment>
<dbReference type="Proteomes" id="UP000031572">
    <property type="component" value="Unassembled WGS sequence"/>
</dbReference>
<accession>A0A0C2BPB6</accession>
<dbReference type="RefSeq" id="WP_040041766.1">
    <property type="nucleotide sequence ID" value="NZ_JWJG01000028.1"/>
</dbReference>
<dbReference type="SUPFAM" id="SSF82153">
    <property type="entry name" value="FAS1 domain"/>
    <property type="match status" value="2"/>
</dbReference>
<dbReference type="InterPro" id="IPR050904">
    <property type="entry name" value="Adhesion/Biosynth-related"/>
</dbReference>
<keyword evidence="1" id="KW-0732">Signal</keyword>
<dbReference type="InterPro" id="IPR000782">
    <property type="entry name" value="FAS1_domain"/>
</dbReference>
<keyword evidence="4" id="KW-1185">Reference proteome</keyword>
<gene>
    <name evidence="3" type="ORF">TSA66_23560</name>
</gene>
<feature type="chain" id="PRO_5002146294" description="FAS1 domain-containing protein" evidence="1">
    <location>
        <begin position="18"/>
        <end position="325"/>
    </location>
</feature>
<reference evidence="3 4" key="1">
    <citation type="submission" date="2014-12" db="EMBL/GenBank/DDBJ databases">
        <title>Denitrispirillum autotrophicum gen. nov., sp. nov., Denitrifying, Facultatively Autotrophic Bacteria Isolated from Rice Paddy Soil.</title>
        <authorList>
            <person name="Ishii S."/>
            <person name="Ashida N."/>
            <person name="Ohno H."/>
            <person name="Otsuka S."/>
            <person name="Yokota A."/>
            <person name="Senoo K."/>
        </authorList>
    </citation>
    <scope>NUCLEOTIDE SEQUENCE [LARGE SCALE GENOMIC DNA]</scope>
    <source>
        <strain evidence="3 4">TSA66</strain>
    </source>
</reference>
<dbReference type="PROSITE" id="PS51257">
    <property type="entry name" value="PROKAR_LIPOPROTEIN"/>
    <property type="match status" value="1"/>
</dbReference>
<dbReference type="EMBL" id="JWJG01000028">
    <property type="protein sequence ID" value="KIF83140.1"/>
    <property type="molecule type" value="Genomic_DNA"/>
</dbReference>
<dbReference type="Gene3D" id="2.30.180.10">
    <property type="entry name" value="FAS1 domain"/>
    <property type="match status" value="2"/>
</dbReference>
<dbReference type="AlphaFoldDB" id="A0A0C2BPB6"/>
<dbReference type="PANTHER" id="PTHR10900">
    <property type="entry name" value="PERIOSTIN-RELATED"/>
    <property type="match status" value="1"/>
</dbReference>
<dbReference type="Pfam" id="PF02469">
    <property type="entry name" value="Fasciclin"/>
    <property type="match status" value="2"/>
</dbReference>
<dbReference type="GO" id="GO:0005615">
    <property type="term" value="C:extracellular space"/>
    <property type="evidence" value="ECO:0007669"/>
    <property type="project" value="TreeGrafter"/>
</dbReference>
<dbReference type="STRING" id="709839.TSA66_23560"/>
<dbReference type="PANTHER" id="PTHR10900:SF77">
    <property type="entry name" value="FI19380P1"/>
    <property type="match status" value="1"/>
</dbReference>
<dbReference type="FunFam" id="2.30.180.10:FF:000032">
    <property type="entry name" value="Fasciclin domain-containing protein, putative"/>
    <property type="match status" value="1"/>
</dbReference>
<evidence type="ECO:0000259" key="2">
    <source>
        <dbReference type="PROSITE" id="PS50213"/>
    </source>
</evidence>
<dbReference type="InterPro" id="IPR036378">
    <property type="entry name" value="FAS1_dom_sf"/>
</dbReference>
<dbReference type="OrthoDB" id="9800666at2"/>
<proteinExistence type="predicted"/>
<evidence type="ECO:0000256" key="1">
    <source>
        <dbReference type="SAM" id="SignalP"/>
    </source>
</evidence>
<feature type="domain" description="FAS1" evidence="2">
    <location>
        <begin position="41"/>
        <end position="188"/>
    </location>
</feature>
<protein>
    <recommendedName>
        <fullName evidence="2">FAS1 domain-containing protein</fullName>
    </recommendedName>
</protein>
<evidence type="ECO:0000313" key="4">
    <source>
        <dbReference type="Proteomes" id="UP000031572"/>
    </source>
</evidence>
<feature type="domain" description="FAS1" evidence="2">
    <location>
        <begin position="193"/>
        <end position="321"/>
    </location>
</feature>
<dbReference type="SMART" id="SM00554">
    <property type="entry name" value="FAS1"/>
    <property type="match status" value="2"/>
</dbReference>
<feature type="signal peptide" evidence="1">
    <location>
        <begin position="1"/>
        <end position="17"/>
    </location>
</feature>
<evidence type="ECO:0000313" key="3">
    <source>
        <dbReference type="EMBL" id="KIF83140.1"/>
    </source>
</evidence>
<dbReference type="PROSITE" id="PS50213">
    <property type="entry name" value="FAS1"/>
    <property type="match status" value="2"/>
</dbReference>